<proteinExistence type="predicted"/>
<sequence length="416" mass="47583">MASISSSDHRFPVSKKRLKPLSLRDYLLDDLSSCSSNGFKSFPRHQSSSTVRRLFNAEIKRSGLFHHSRRLTCGLTLTHAVHKASTALLSAFKFLPLPSSVKSPSIGLFSTRNFWMKPSRRKLNVDGENERKMKDSKQKIQRLRSFGDFLLESQDQPMDSFSGGVTLSNAAGESSSFSNENSEVTQSSSGVAVMKSGECVGSHVSDGSSINDIREECVNEEKELLSPISILECPFEDDAISTPSHQKETNEKRLTRKSRRFESLVRLEPVDLEKRIKQCVERQEYFSHIIETEEDQSENRANRLFALVKSRVIEEPNHLLVSHVVDNVLLDFFKEDGNKTRDEDKLVKIVEEWVMRRQEEECMFMSWEVKEKRVIYVKEMKWGCIKGDDQREYVVEELGNGFVTSLIDELILDLSL</sequence>
<accession>A0ABD1AEJ9</accession>
<evidence type="ECO:0000313" key="2">
    <source>
        <dbReference type="Proteomes" id="UP001558713"/>
    </source>
</evidence>
<protein>
    <recommendedName>
        <fullName evidence="3">DUF4378 domain-containing protein</fullName>
    </recommendedName>
</protein>
<gene>
    <name evidence="1" type="ORF">V5N11_006183</name>
</gene>
<name>A0ABD1AEJ9_CARAN</name>
<dbReference type="Proteomes" id="UP001558713">
    <property type="component" value="Unassembled WGS sequence"/>
</dbReference>
<keyword evidence="2" id="KW-1185">Reference proteome</keyword>
<comment type="caution">
    <text evidence="1">The sequence shown here is derived from an EMBL/GenBank/DDBJ whole genome shotgun (WGS) entry which is preliminary data.</text>
</comment>
<dbReference type="AlphaFoldDB" id="A0ABD1AEJ9"/>
<dbReference type="EMBL" id="JBANAX010000584">
    <property type="protein sequence ID" value="KAL1201639.1"/>
    <property type="molecule type" value="Genomic_DNA"/>
</dbReference>
<dbReference type="PANTHER" id="PTHR33623">
    <property type="entry name" value="OS04G0572500 PROTEIN"/>
    <property type="match status" value="1"/>
</dbReference>
<dbReference type="PANTHER" id="PTHR33623:SF4">
    <property type="entry name" value="DUF4378 DOMAIN-CONTAINING PROTEIN"/>
    <property type="match status" value="1"/>
</dbReference>
<evidence type="ECO:0000313" key="1">
    <source>
        <dbReference type="EMBL" id="KAL1201639.1"/>
    </source>
</evidence>
<organism evidence="1 2">
    <name type="scientific">Cardamine amara subsp. amara</name>
    <dbReference type="NCBI Taxonomy" id="228776"/>
    <lineage>
        <taxon>Eukaryota</taxon>
        <taxon>Viridiplantae</taxon>
        <taxon>Streptophyta</taxon>
        <taxon>Embryophyta</taxon>
        <taxon>Tracheophyta</taxon>
        <taxon>Spermatophyta</taxon>
        <taxon>Magnoliopsida</taxon>
        <taxon>eudicotyledons</taxon>
        <taxon>Gunneridae</taxon>
        <taxon>Pentapetalae</taxon>
        <taxon>rosids</taxon>
        <taxon>malvids</taxon>
        <taxon>Brassicales</taxon>
        <taxon>Brassicaceae</taxon>
        <taxon>Cardamineae</taxon>
        <taxon>Cardamine</taxon>
    </lineage>
</organism>
<reference evidence="1 2" key="1">
    <citation type="submission" date="2024-04" db="EMBL/GenBank/DDBJ databases">
        <title>Genome assembly C_amara_ONT_v2.</title>
        <authorList>
            <person name="Yant L."/>
            <person name="Moore C."/>
            <person name="Slenker M."/>
        </authorList>
    </citation>
    <scope>NUCLEOTIDE SEQUENCE [LARGE SCALE GENOMIC DNA]</scope>
    <source>
        <tissue evidence="1">Leaf</tissue>
    </source>
</reference>
<evidence type="ECO:0008006" key="3">
    <source>
        <dbReference type="Google" id="ProtNLM"/>
    </source>
</evidence>